<feature type="domain" description="Beta-lactamase-related" evidence="1">
    <location>
        <begin position="15"/>
        <end position="353"/>
    </location>
</feature>
<dbReference type="InterPro" id="IPR012338">
    <property type="entry name" value="Beta-lactam/transpept-like"/>
</dbReference>
<dbReference type="Gene3D" id="3.40.710.10">
    <property type="entry name" value="DD-peptidase/beta-lactamase superfamily"/>
    <property type="match status" value="1"/>
</dbReference>
<evidence type="ECO:0000313" key="2">
    <source>
        <dbReference type="EMBL" id="TKG72705.1"/>
    </source>
</evidence>
<name>A0ABY2SCG3_9PSEU</name>
<dbReference type="Pfam" id="PF00144">
    <property type="entry name" value="Beta-lactamase"/>
    <property type="match status" value="1"/>
</dbReference>
<dbReference type="EMBL" id="SWMS01000002">
    <property type="protein sequence ID" value="TKG72705.1"/>
    <property type="molecule type" value="Genomic_DNA"/>
</dbReference>
<comment type="caution">
    <text evidence="2">The sequence shown here is derived from an EMBL/GenBank/DDBJ whole genome shotgun (WGS) entry which is preliminary data.</text>
</comment>
<dbReference type="PANTHER" id="PTHR43319">
    <property type="entry name" value="BETA-LACTAMASE-RELATED"/>
    <property type="match status" value="1"/>
</dbReference>
<reference evidence="2 3" key="1">
    <citation type="journal article" date="2015" name="Antonie Van Leeuwenhoek">
        <title>Prauserella endophytica sp. nov., an endophytic actinobacterium isolated from Tamarix taklamakanensis.</title>
        <authorList>
            <person name="Liu J.M."/>
            <person name="Habden X."/>
            <person name="Guo L."/>
            <person name="Tuo L."/>
            <person name="Jiang Z.K."/>
            <person name="Liu S.W."/>
            <person name="Liu X.F."/>
            <person name="Chen L."/>
            <person name="Li R.F."/>
            <person name="Zhang Y.Q."/>
            <person name="Sun C.H."/>
        </authorList>
    </citation>
    <scope>NUCLEOTIDE SEQUENCE [LARGE SCALE GENOMIC DNA]</scope>
    <source>
        <strain evidence="2 3">CGMCC 4.7182</strain>
    </source>
</reference>
<organism evidence="2 3">
    <name type="scientific">Prauserella endophytica</name>
    <dbReference type="NCBI Taxonomy" id="1592324"/>
    <lineage>
        <taxon>Bacteria</taxon>
        <taxon>Bacillati</taxon>
        <taxon>Actinomycetota</taxon>
        <taxon>Actinomycetes</taxon>
        <taxon>Pseudonocardiales</taxon>
        <taxon>Pseudonocardiaceae</taxon>
        <taxon>Prauserella</taxon>
        <taxon>Prauserella coralliicola group</taxon>
    </lineage>
</organism>
<dbReference type="Proteomes" id="UP000309992">
    <property type="component" value="Unassembled WGS sequence"/>
</dbReference>
<dbReference type="PANTHER" id="PTHR43319:SF3">
    <property type="entry name" value="BETA-LACTAMASE-RELATED DOMAIN-CONTAINING PROTEIN"/>
    <property type="match status" value="1"/>
</dbReference>
<dbReference type="InterPro" id="IPR001466">
    <property type="entry name" value="Beta-lactam-related"/>
</dbReference>
<sequence length="360" mass="38498">MRVSGTARPGFDGVRDAFADVVADSRGGAAFSVVRHGEVLVDLWGGLADPERRLPWREDTLCVLFSGTKGVMAAVVAALGVLDPGSEVRRYWPGFTAGVRVHHVLAHTAGLPYVEADHDLLDNRACADLLATQAPLWTPGTRVAYHALTYGYLVAELLRRTTGRSAGQAVAEVLARPHALDLHLGTPAHLDERVARLVRAPDYRISTFLDDPERRRIVERMYAGLLDSDDLINSARYRRAELAAGGATGTARAMATLYDLLAAGRVASRDALALATRTWSVGTDAINDRPVHFGLGFELPDPIGTYGPATTAFGHSGAGGGRHGAWPEAGLGFSFLTNELRAENADGRADRLLAALHDAL</sequence>
<protein>
    <submittedName>
        <fullName evidence="2">Beta-lactamase family protein</fullName>
    </submittedName>
</protein>
<dbReference type="InterPro" id="IPR052907">
    <property type="entry name" value="Beta-lactamase/esterase"/>
</dbReference>
<accession>A0ABY2SCG3</accession>
<gene>
    <name evidence="2" type="ORF">FCN18_05580</name>
</gene>
<keyword evidence="3" id="KW-1185">Reference proteome</keyword>
<dbReference type="RefSeq" id="WP_113644290.1">
    <property type="nucleotide sequence ID" value="NZ_SWMS01000002.1"/>
</dbReference>
<dbReference type="SUPFAM" id="SSF56601">
    <property type="entry name" value="beta-lactamase/transpeptidase-like"/>
    <property type="match status" value="1"/>
</dbReference>
<evidence type="ECO:0000259" key="1">
    <source>
        <dbReference type="Pfam" id="PF00144"/>
    </source>
</evidence>
<proteinExistence type="predicted"/>
<evidence type="ECO:0000313" key="3">
    <source>
        <dbReference type="Proteomes" id="UP000309992"/>
    </source>
</evidence>